<keyword evidence="1" id="KW-0812">Transmembrane</keyword>
<evidence type="ECO:0000256" key="1">
    <source>
        <dbReference type="SAM" id="Phobius"/>
    </source>
</evidence>
<sequence>MLRHTPSRQYKYYLCLRIYVHSIPTYTSHAVVKDNQGILLITLFLFLVLCAF</sequence>
<keyword evidence="1" id="KW-1133">Transmembrane helix</keyword>
<dbReference type="EMBL" id="ML736177">
    <property type="protein sequence ID" value="KAE8380842.1"/>
    <property type="molecule type" value="Genomic_DNA"/>
</dbReference>
<proteinExistence type="predicted"/>
<feature type="transmembrane region" description="Helical" evidence="1">
    <location>
        <begin position="35"/>
        <end position="51"/>
    </location>
</feature>
<evidence type="ECO:0000313" key="2">
    <source>
        <dbReference type="EMBL" id="KAE8380842.1"/>
    </source>
</evidence>
<keyword evidence="3" id="KW-1185">Reference proteome</keyword>
<name>A0A5N7BGD9_9EURO</name>
<protein>
    <submittedName>
        <fullName evidence="2">Uncharacterized protein</fullName>
    </submittedName>
</protein>
<organism evidence="2 3">
    <name type="scientific">Aspergillus bertholletiae</name>
    <dbReference type="NCBI Taxonomy" id="1226010"/>
    <lineage>
        <taxon>Eukaryota</taxon>
        <taxon>Fungi</taxon>
        <taxon>Dikarya</taxon>
        <taxon>Ascomycota</taxon>
        <taxon>Pezizomycotina</taxon>
        <taxon>Eurotiomycetes</taxon>
        <taxon>Eurotiomycetidae</taxon>
        <taxon>Eurotiales</taxon>
        <taxon>Aspergillaceae</taxon>
        <taxon>Aspergillus</taxon>
        <taxon>Aspergillus subgen. Circumdati</taxon>
    </lineage>
</organism>
<evidence type="ECO:0000313" key="3">
    <source>
        <dbReference type="Proteomes" id="UP000326198"/>
    </source>
</evidence>
<dbReference type="AlphaFoldDB" id="A0A5N7BGD9"/>
<feature type="transmembrane region" description="Helical" evidence="1">
    <location>
        <begin position="12"/>
        <end position="29"/>
    </location>
</feature>
<keyword evidence="1" id="KW-0472">Membrane</keyword>
<dbReference type="Proteomes" id="UP000326198">
    <property type="component" value="Unassembled WGS sequence"/>
</dbReference>
<accession>A0A5N7BGD9</accession>
<reference evidence="2 3" key="1">
    <citation type="submission" date="2019-04" db="EMBL/GenBank/DDBJ databases">
        <title>Friends and foes A comparative genomics studyof 23 Aspergillus species from section Flavi.</title>
        <authorList>
            <consortium name="DOE Joint Genome Institute"/>
            <person name="Kjaerbolling I."/>
            <person name="Vesth T."/>
            <person name="Frisvad J.C."/>
            <person name="Nybo J.L."/>
            <person name="Theobald S."/>
            <person name="Kildgaard S."/>
            <person name="Isbrandt T."/>
            <person name="Kuo A."/>
            <person name="Sato A."/>
            <person name="Lyhne E.K."/>
            <person name="Kogle M.E."/>
            <person name="Wiebenga A."/>
            <person name="Kun R.S."/>
            <person name="Lubbers R.J."/>
            <person name="Makela M.R."/>
            <person name="Barry K."/>
            <person name="Chovatia M."/>
            <person name="Clum A."/>
            <person name="Daum C."/>
            <person name="Haridas S."/>
            <person name="He G."/>
            <person name="LaButti K."/>
            <person name="Lipzen A."/>
            <person name="Mondo S."/>
            <person name="Riley R."/>
            <person name="Salamov A."/>
            <person name="Simmons B.A."/>
            <person name="Magnuson J.K."/>
            <person name="Henrissat B."/>
            <person name="Mortensen U.H."/>
            <person name="Larsen T.O."/>
            <person name="Devries R.P."/>
            <person name="Grigoriev I.V."/>
            <person name="Machida M."/>
            <person name="Baker S.E."/>
            <person name="Andersen M.R."/>
        </authorList>
    </citation>
    <scope>NUCLEOTIDE SEQUENCE [LARGE SCALE GENOMIC DNA]</scope>
    <source>
        <strain evidence="2 3">IBT 29228</strain>
    </source>
</reference>
<gene>
    <name evidence="2" type="ORF">BDV26DRAFT_120345</name>
</gene>